<dbReference type="Proteomes" id="UP000234881">
    <property type="component" value="Unassembled WGS sequence"/>
</dbReference>
<dbReference type="Gene3D" id="2.40.50.100">
    <property type="match status" value="1"/>
</dbReference>
<accession>A0A2N5XQG2</accession>
<evidence type="ECO:0000313" key="5">
    <source>
        <dbReference type="Proteomes" id="UP000234881"/>
    </source>
</evidence>
<organism evidence="4 5">
    <name type="scientific">Cohaesibacter celericrescens</name>
    <dbReference type="NCBI Taxonomy" id="2067669"/>
    <lineage>
        <taxon>Bacteria</taxon>
        <taxon>Pseudomonadati</taxon>
        <taxon>Pseudomonadota</taxon>
        <taxon>Alphaproteobacteria</taxon>
        <taxon>Hyphomicrobiales</taxon>
        <taxon>Cohaesibacteraceae</taxon>
    </lineage>
</organism>
<dbReference type="Gene3D" id="1.10.287.470">
    <property type="entry name" value="Helix hairpin bin"/>
    <property type="match status" value="1"/>
</dbReference>
<dbReference type="GO" id="GO:0015562">
    <property type="term" value="F:efflux transmembrane transporter activity"/>
    <property type="evidence" value="ECO:0007669"/>
    <property type="project" value="TreeGrafter"/>
</dbReference>
<dbReference type="RefSeq" id="WP_101534041.1">
    <property type="nucleotide sequence ID" value="NZ_JBFHIU010000014.1"/>
</dbReference>
<dbReference type="Pfam" id="PF25954">
    <property type="entry name" value="Beta-barrel_RND_2"/>
    <property type="match status" value="1"/>
</dbReference>
<gene>
    <name evidence="4" type="ORF">C0081_11840</name>
</gene>
<evidence type="ECO:0000259" key="3">
    <source>
        <dbReference type="Pfam" id="PF25954"/>
    </source>
</evidence>
<dbReference type="GO" id="GO:1990281">
    <property type="term" value="C:efflux pump complex"/>
    <property type="evidence" value="ECO:0007669"/>
    <property type="project" value="TreeGrafter"/>
</dbReference>
<dbReference type="Gene3D" id="2.40.30.170">
    <property type="match status" value="1"/>
</dbReference>
<dbReference type="NCBIfam" id="TIGR01730">
    <property type="entry name" value="RND_mfp"/>
    <property type="match status" value="1"/>
</dbReference>
<dbReference type="InterPro" id="IPR058625">
    <property type="entry name" value="MdtA-like_BSH"/>
</dbReference>
<comment type="caution">
    <text evidence="4">The sequence shown here is derived from an EMBL/GenBank/DDBJ whole genome shotgun (WGS) entry which is preliminary data.</text>
</comment>
<comment type="similarity">
    <text evidence="1">Belongs to the membrane fusion protein (MFP) (TC 8.A.1) family.</text>
</comment>
<evidence type="ECO:0000313" key="4">
    <source>
        <dbReference type="EMBL" id="PLW76752.1"/>
    </source>
</evidence>
<reference evidence="4 5" key="1">
    <citation type="submission" date="2018-01" db="EMBL/GenBank/DDBJ databases">
        <title>The draft genome sequence of Cohaesibacter sp. H1304.</title>
        <authorList>
            <person name="Wang N.-N."/>
            <person name="Du Z.-J."/>
        </authorList>
    </citation>
    <scope>NUCLEOTIDE SEQUENCE [LARGE SCALE GENOMIC DNA]</scope>
    <source>
        <strain evidence="4 5">H1304</strain>
    </source>
</reference>
<evidence type="ECO:0000256" key="1">
    <source>
        <dbReference type="ARBA" id="ARBA00009477"/>
    </source>
</evidence>
<dbReference type="PANTHER" id="PTHR30469">
    <property type="entry name" value="MULTIDRUG RESISTANCE PROTEIN MDTA"/>
    <property type="match status" value="1"/>
</dbReference>
<keyword evidence="5" id="KW-1185">Reference proteome</keyword>
<dbReference type="EMBL" id="PKUQ01000022">
    <property type="protein sequence ID" value="PLW76752.1"/>
    <property type="molecule type" value="Genomic_DNA"/>
</dbReference>
<protein>
    <submittedName>
        <fullName evidence="4">Efflux RND transporter periplasmic adaptor subunit</fullName>
    </submittedName>
</protein>
<name>A0A2N5XQG2_9HYPH</name>
<feature type="domain" description="Multidrug resistance protein MdtA-like barrel-sandwich hybrid" evidence="2">
    <location>
        <begin position="81"/>
        <end position="205"/>
    </location>
</feature>
<dbReference type="OrthoDB" id="9806939at2"/>
<dbReference type="InterPro" id="IPR006143">
    <property type="entry name" value="RND_pump_MFP"/>
</dbReference>
<dbReference type="InterPro" id="IPR058792">
    <property type="entry name" value="Beta-barrel_RND_2"/>
</dbReference>
<feature type="domain" description="CusB-like beta-barrel" evidence="3">
    <location>
        <begin position="217"/>
        <end position="283"/>
    </location>
</feature>
<dbReference type="PANTHER" id="PTHR30469:SF29">
    <property type="entry name" value="BLR2860 PROTEIN"/>
    <property type="match status" value="1"/>
</dbReference>
<dbReference type="SUPFAM" id="SSF111369">
    <property type="entry name" value="HlyD-like secretion proteins"/>
    <property type="match status" value="1"/>
</dbReference>
<evidence type="ECO:0000259" key="2">
    <source>
        <dbReference type="Pfam" id="PF25917"/>
    </source>
</evidence>
<dbReference type="AlphaFoldDB" id="A0A2N5XQG2"/>
<dbReference type="Pfam" id="PF25917">
    <property type="entry name" value="BSH_RND"/>
    <property type="match status" value="1"/>
</dbReference>
<proteinExistence type="inferred from homology"/>
<sequence length="380" mass="40061">MALRLKGSYGLALLFTAGIVGWMATGHTVISGEASEGAVPPPAVRNQLTETEAVRVAVQTFSSQERQSLLTIRGRTQSDKTVTVRAETTATVLSRSIEKGQWVEKDTLLCELDAGSRLASLAQAEAALAQAEFDLDAKETLAKKGFAAQTQIEALKAQRDAALAGVKIAKVELARTKVLAPIAGSVQGPLAEVGDQLKSGDACAVLMNPDPMLVVGQVSERDIPRVHVGAKAQVELVTGEKADGVVRYVSTASNIETRTFLIEVEVPNPDRSLRDGVTAIANLVLDPLQAHLMSPAHLTLSDEGIVGVMRVEDSHAIFTPVSILANDAEGVWVGGLPSIVDVITVGQEYVKSGQLIEAVSASSLREGMDKKASLKAESAQ</sequence>